<dbReference type="Gene3D" id="3.70.10.10">
    <property type="match status" value="1"/>
</dbReference>
<evidence type="ECO:0000256" key="6">
    <source>
        <dbReference type="ARBA" id="ARBA00022705"/>
    </source>
</evidence>
<evidence type="ECO:0000256" key="4">
    <source>
        <dbReference type="ARBA" id="ARBA00022679"/>
    </source>
</evidence>
<evidence type="ECO:0000256" key="3">
    <source>
        <dbReference type="ARBA" id="ARBA00022490"/>
    </source>
</evidence>
<evidence type="ECO:0000256" key="7">
    <source>
        <dbReference type="ARBA" id="ARBA00022932"/>
    </source>
</evidence>
<protein>
    <recommendedName>
        <fullName evidence="11">DNA polymerase III subunit beta</fullName>
    </recommendedName>
</protein>
<keyword evidence="7" id="KW-0239">DNA-directed DNA polymerase</keyword>
<comment type="similarity">
    <text evidence="2">Belongs to the beta sliding clamp family.</text>
</comment>
<keyword evidence="5" id="KW-0548">Nucleotidyltransferase</keyword>
<evidence type="ECO:0000256" key="5">
    <source>
        <dbReference type="ARBA" id="ARBA00022695"/>
    </source>
</evidence>
<dbReference type="GO" id="GO:0005737">
    <property type="term" value="C:cytoplasm"/>
    <property type="evidence" value="ECO:0007669"/>
    <property type="project" value="UniProtKB-SubCell"/>
</dbReference>
<dbReference type="Gene3D" id="3.10.150.10">
    <property type="entry name" value="DNA Polymerase III, subunit A, domain 2"/>
    <property type="match status" value="1"/>
</dbReference>
<evidence type="ECO:0000256" key="8">
    <source>
        <dbReference type="ARBA" id="ARBA00023125"/>
    </source>
</evidence>
<evidence type="ECO:0000313" key="9">
    <source>
        <dbReference type="EMBL" id="RHG19985.1"/>
    </source>
</evidence>
<keyword evidence="3" id="KW-0963">Cytoplasm</keyword>
<comment type="subcellular location">
    <subcellularLocation>
        <location evidence="1">Cytoplasm</location>
    </subcellularLocation>
</comment>
<organism evidence="9 10">
    <name type="scientific">Blautia obeum</name>
    <dbReference type="NCBI Taxonomy" id="40520"/>
    <lineage>
        <taxon>Bacteria</taxon>
        <taxon>Bacillati</taxon>
        <taxon>Bacillota</taxon>
        <taxon>Clostridia</taxon>
        <taxon>Lachnospirales</taxon>
        <taxon>Lachnospiraceae</taxon>
        <taxon>Blautia</taxon>
    </lineage>
</organism>
<evidence type="ECO:0000313" key="10">
    <source>
        <dbReference type="Proteomes" id="UP000284220"/>
    </source>
</evidence>
<dbReference type="SUPFAM" id="SSF55979">
    <property type="entry name" value="DNA clamp"/>
    <property type="match status" value="2"/>
</dbReference>
<keyword evidence="8" id="KW-0238">DNA-binding</keyword>
<sequence length="394" mass="45300">MKFTMDVKELKKLMNKGITSINKKCAIPALTRLYFQVEENGIVKMFGTNMDHYVEVRSSSAYDTFPGVIGIDVDDVKIISKMNGIISLESIIPENKNGIGKVDIKCGKKTVSIIGYQKDNDIIPDMSNTGTKIMSVKENWLLETIGNLSLYTRYSSSIKMMQVFNFNTKKNRIEALDGYRIGMRSLENQTIHETTENPFETVKIHNMCVPIFKKLMDKKSEKNVIIYQSKKNIRLDGNDFTYIIRRVDGAYYKVDQMLKVPEEFRFIPDRENILDAMKYDAELAKMDCVNKKPVVFHSANGKLYSYIHTEKYEAFDELETYENNMSDNLYVGFDSRHLADVFSIVDSDKPVCFGRNAKSPLIINGNEYSFLILPVNIGTDYKKEFSERNKEEIA</sequence>
<dbReference type="GO" id="GO:0006271">
    <property type="term" value="P:DNA strand elongation involved in DNA replication"/>
    <property type="evidence" value="ECO:0007669"/>
    <property type="project" value="TreeGrafter"/>
</dbReference>
<accession>A0A414SK70</accession>
<name>A0A414SK70_9FIRM</name>
<dbReference type="EMBL" id="QRHZ01000001">
    <property type="protein sequence ID" value="RHG19985.1"/>
    <property type="molecule type" value="Genomic_DNA"/>
</dbReference>
<dbReference type="RefSeq" id="WP_118197307.1">
    <property type="nucleotide sequence ID" value="NZ_QRHZ01000001.1"/>
</dbReference>
<keyword evidence="6" id="KW-0235">DNA replication</keyword>
<dbReference type="GO" id="GO:0003677">
    <property type="term" value="F:DNA binding"/>
    <property type="evidence" value="ECO:0007669"/>
    <property type="project" value="UniProtKB-KW"/>
</dbReference>
<dbReference type="GO" id="GO:0003887">
    <property type="term" value="F:DNA-directed DNA polymerase activity"/>
    <property type="evidence" value="ECO:0007669"/>
    <property type="project" value="UniProtKB-KW"/>
</dbReference>
<evidence type="ECO:0008006" key="11">
    <source>
        <dbReference type="Google" id="ProtNLM"/>
    </source>
</evidence>
<comment type="caution">
    <text evidence="9">The sequence shown here is derived from an EMBL/GenBank/DDBJ whole genome shotgun (WGS) entry which is preliminary data.</text>
</comment>
<proteinExistence type="inferred from homology"/>
<dbReference type="AlphaFoldDB" id="A0A414SK70"/>
<evidence type="ECO:0000256" key="1">
    <source>
        <dbReference type="ARBA" id="ARBA00004496"/>
    </source>
</evidence>
<dbReference type="PANTHER" id="PTHR30478:SF0">
    <property type="entry name" value="BETA SLIDING CLAMP"/>
    <property type="match status" value="1"/>
</dbReference>
<dbReference type="Proteomes" id="UP000284220">
    <property type="component" value="Unassembled WGS sequence"/>
</dbReference>
<dbReference type="InterPro" id="IPR046938">
    <property type="entry name" value="DNA_clamp_sf"/>
</dbReference>
<evidence type="ECO:0000256" key="2">
    <source>
        <dbReference type="ARBA" id="ARBA00010752"/>
    </source>
</evidence>
<dbReference type="InterPro" id="IPR001001">
    <property type="entry name" value="DNA_polIII_beta"/>
</dbReference>
<dbReference type="GO" id="GO:0009360">
    <property type="term" value="C:DNA polymerase III complex"/>
    <property type="evidence" value="ECO:0007669"/>
    <property type="project" value="InterPro"/>
</dbReference>
<reference evidence="9 10" key="1">
    <citation type="submission" date="2018-08" db="EMBL/GenBank/DDBJ databases">
        <title>A genome reference for cultivated species of the human gut microbiota.</title>
        <authorList>
            <person name="Zou Y."/>
            <person name="Xue W."/>
            <person name="Luo G."/>
        </authorList>
    </citation>
    <scope>NUCLEOTIDE SEQUENCE [LARGE SCALE GENOMIC DNA]</scope>
    <source>
        <strain evidence="9 10">AM22-9LB</strain>
    </source>
</reference>
<dbReference type="SMART" id="SM00480">
    <property type="entry name" value="POL3Bc"/>
    <property type="match status" value="1"/>
</dbReference>
<dbReference type="PANTHER" id="PTHR30478">
    <property type="entry name" value="DNA POLYMERASE III SUBUNIT BETA"/>
    <property type="match status" value="1"/>
</dbReference>
<gene>
    <name evidence="9" type="ORF">DW272_01920</name>
</gene>
<keyword evidence="4" id="KW-0808">Transferase</keyword>